<evidence type="ECO:0000313" key="1">
    <source>
        <dbReference type="EMBL" id="GEP24551.1"/>
    </source>
</evidence>
<accession>A0ABQ0XEP0</accession>
<dbReference type="Proteomes" id="UP000321409">
    <property type="component" value="Unassembled WGS sequence"/>
</dbReference>
<comment type="caution">
    <text evidence="1">The sequence shown here is derived from an EMBL/GenBank/DDBJ whole genome shotgun (WGS) entry which is preliminary data.</text>
</comment>
<gene>
    <name evidence="1" type="ORF">LDI01_21440</name>
</gene>
<dbReference type="EMBL" id="BKAB01000039">
    <property type="protein sequence ID" value="GEP24551.1"/>
    <property type="molecule type" value="Genomic_DNA"/>
</dbReference>
<name>A0ABQ0XEP0_9LACO</name>
<protein>
    <submittedName>
        <fullName evidence="1">Uncharacterized protein</fullName>
    </submittedName>
</protein>
<evidence type="ECO:0000313" key="2">
    <source>
        <dbReference type="Proteomes" id="UP000321409"/>
    </source>
</evidence>
<keyword evidence="2" id="KW-1185">Reference proteome</keyword>
<sequence>MGINRCDQTDLNGLKNKTDWDKSNFVPVPFCVITTIIKRKREIKGNFLPYN</sequence>
<proteinExistence type="predicted"/>
<organism evidence="1 2">
    <name type="scientific">Lentilactobacillus diolivorans</name>
    <dbReference type="NCBI Taxonomy" id="179838"/>
    <lineage>
        <taxon>Bacteria</taxon>
        <taxon>Bacillati</taxon>
        <taxon>Bacillota</taxon>
        <taxon>Bacilli</taxon>
        <taxon>Lactobacillales</taxon>
        <taxon>Lactobacillaceae</taxon>
        <taxon>Lentilactobacillus</taxon>
    </lineage>
</organism>
<reference evidence="1 2" key="1">
    <citation type="submission" date="2019-07" db="EMBL/GenBank/DDBJ databases">
        <title>Whole genome shotgun sequence of Lactobacillus diolivorans NBRC 107869.</title>
        <authorList>
            <person name="Hosoyama A."/>
            <person name="Uohara A."/>
            <person name="Ohji S."/>
            <person name="Ichikawa N."/>
        </authorList>
    </citation>
    <scope>NUCLEOTIDE SEQUENCE [LARGE SCALE GENOMIC DNA]</scope>
    <source>
        <strain evidence="1 2">NBRC 107869</strain>
    </source>
</reference>